<dbReference type="InterPro" id="IPR006059">
    <property type="entry name" value="SBP"/>
</dbReference>
<dbReference type="EMBL" id="BAAADV010000008">
    <property type="protein sequence ID" value="GAA0681912.1"/>
    <property type="molecule type" value="Genomic_DNA"/>
</dbReference>
<feature type="region of interest" description="Disordered" evidence="1">
    <location>
        <begin position="416"/>
        <end position="441"/>
    </location>
</feature>
<proteinExistence type="predicted"/>
<dbReference type="SUPFAM" id="SSF53850">
    <property type="entry name" value="Periplasmic binding protein-like II"/>
    <property type="match status" value="1"/>
</dbReference>
<evidence type="ECO:0000256" key="1">
    <source>
        <dbReference type="SAM" id="MobiDB-lite"/>
    </source>
</evidence>
<evidence type="ECO:0000313" key="2">
    <source>
        <dbReference type="EMBL" id="GAA0681912.1"/>
    </source>
</evidence>
<name>A0AAV3TEQ2_9EURY</name>
<dbReference type="PANTHER" id="PTHR43649:SF12">
    <property type="entry name" value="DIACETYLCHITOBIOSE BINDING PROTEIN DASA"/>
    <property type="match status" value="1"/>
</dbReference>
<reference evidence="2 3" key="1">
    <citation type="journal article" date="2019" name="Int. J. Syst. Evol. Microbiol.">
        <title>The Global Catalogue of Microorganisms (GCM) 10K type strain sequencing project: providing services to taxonomists for standard genome sequencing and annotation.</title>
        <authorList>
            <consortium name="The Broad Institute Genomics Platform"/>
            <consortium name="The Broad Institute Genome Sequencing Center for Infectious Disease"/>
            <person name="Wu L."/>
            <person name="Ma J."/>
        </authorList>
    </citation>
    <scope>NUCLEOTIDE SEQUENCE [LARGE SCALE GENOMIC DNA]</scope>
    <source>
        <strain evidence="2 3">JCM 16328</strain>
    </source>
</reference>
<accession>A0AAV3TEQ2</accession>
<protein>
    <submittedName>
        <fullName evidence="2">Uncharacterized protein</fullName>
    </submittedName>
</protein>
<keyword evidence="3" id="KW-1185">Reference proteome</keyword>
<feature type="compositionally biased region" description="Polar residues" evidence="1">
    <location>
        <begin position="416"/>
        <end position="434"/>
    </location>
</feature>
<gene>
    <name evidence="2" type="ORF">GCM10009020_33790</name>
</gene>
<sequence>MTLHTQTPESVRQQLEPTLKEAGLSEDIDIEINTATPGQLETQYRQWLNAGRSEPDILLMDVGWSIPFIRRGQLLNLNDHLDESEIDTLENDYNGPSVNSSRGRDGNIYGVPFMFDVRGLLYRKDLAESAGYDPEGSNWGSEPMSWGEASQIIADVRDSQGLDYGMTMPFELSQTITCCAFNGMMSQWGGAYFGGRENLFGPIGDRPVTVDEEPVLNALRMLRTFFHGHDDEHSLDESTYTGGIVPPDSLGWRYTSDMESFLNGDAFAYSVGSPAFVRLGASEQNFGDQVNEKLGIMPYPYGVPESESQYDSIGGTMSPLAGYNLSINPNSNKIDTALEVLRTVMTDEFHMNWYELSGTLPPKPSLLSSDRAAQHEMFGQYMDAMSVAADNAIPRPVTPIYFQQSDIIAQEVHNVVSQSKTPESGMSDLKSQLQEIEDQNA</sequence>
<organism evidence="2 3">
    <name type="scientific">Natronoarchaeum mannanilyticum</name>
    <dbReference type="NCBI Taxonomy" id="926360"/>
    <lineage>
        <taxon>Archaea</taxon>
        <taxon>Methanobacteriati</taxon>
        <taxon>Methanobacteriota</taxon>
        <taxon>Stenosarchaea group</taxon>
        <taxon>Halobacteria</taxon>
        <taxon>Halobacteriales</taxon>
        <taxon>Natronoarchaeaceae</taxon>
    </lineage>
</organism>
<dbReference type="PANTHER" id="PTHR43649">
    <property type="entry name" value="ARABINOSE-BINDING PROTEIN-RELATED"/>
    <property type="match status" value="1"/>
</dbReference>
<dbReference type="RefSeq" id="WP_343775562.1">
    <property type="nucleotide sequence ID" value="NZ_BAAADV010000008.1"/>
</dbReference>
<dbReference type="Pfam" id="PF01547">
    <property type="entry name" value="SBP_bac_1"/>
    <property type="match status" value="1"/>
</dbReference>
<comment type="caution">
    <text evidence="2">The sequence shown here is derived from an EMBL/GenBank/DDBJ whole genome shotgun (WGS) entry which is preliminary data.</text>
</comment>
<dbReference type="AlphaFoldDB" id="A0AAV3TEQ2"/>
<evidence type="ECO:0000313" key="3">
    <source>
        <dbReference type="Proteomes" id="UP001500420"/>
    </source>
</evidence>
<dbReference type="Gene3D" id="3.40.190.10">
    <property type="entry name" value="Periplasmic binding protein-like II"/>
    <property type="match status" value="2"/>
</dbReference>
<dbReference type="InterPro" id="IPR050490">
    <property type="entry name" value="Bact_solute-bd_prot1"/>
</dbReference>
<dbReference type="Proteomes" id="UP001500420">
    <property type="component" value="Unassembled WGS sequence"/>
</dbReference>